<evidence type="ECO:0000256" key="5">
    <source>
        <dbReference type="ARBA" id="ARBA00022840"/>
    </source>
</evidence>
<keyword evidence="4" id="KW-0418">Kinase</keyword>
<dbReference type="PROSITE" id="PS00107">
    <property type="entry name" value="PROTEIN_KINASE_ATP"/>
    <property type="match status" value="1"/>
</dbReference>
<name>A0ABD1DU42_CULPP</name>
<evidence type="ECO:0000313" key="11">
    <source>
        <dbReference type="Proteomes" id="UP001562425"/>
    </source>
</evidence>
<dbReference type="InterPro" id="IPR008271">
    <property type="entry name" value="Ser/Thr_kinase_AS"/>
</dbReference>
<protein>
    <recommendedName>
        <fullName evidence="9">Protein kinase domain-containing protein</fullName>
    </recommendedName>
</protein>
<dbReference type="InterPro" id="IPR000719">
    <property type="entry name" value="Prot_kinase_dom"/>
</dbReference>
<dbReference type="PANTHER" id="PTHR24346">
    <property type="entry name" value="MAP/MICROTUBULE AFFINITY-REGULATING KINASE"/>
    <property type="match status" value="1"/>
</dbReference>
<dbReference type="Pfam" id="PF00069">
    <property type="entry name" value="Pkinase"/>
    <property type="match status" value="1"/>
</dbReference>
<keyword evidence="2" id="KW-0808">Transferase</keyword>
<comment type="similarity">
    <text evidence="7">Belongs to the protein kinase superfamily.</text>
</comment>
<dbReference type="AlphaFoldDB" id="A0ABD1DU42"/>
<dbReference type="GO" id="GO:0005524">
    <property type="term" value="F:ATP binding"/>
    <property type="evidence" value="ECO:0007669"/>
    <property type="project" value="UniProtKB-UniRule"/>
</dbReference>
<evidence type="ECO:0000256" key="4">
    <source>
        <dbReference type="ARBA" id="ARBA00022777"/>
    </source>
</evidence>
<evidence type="ECO:0000259" key="9">
    <source>
        <dbReference type="PROSITE" id="PS50011"/>
    </source>
</evidence>
<dbReference type="FunFam" id="1.10.510.10:FF:000571">
    <property type="entry name" value="Maternal embryonic leucine zipper kinase"/>
    <property type="match status" value="1"/>
</dbReference>
<evidence type="ECO:0000256" key="7">
    <source>
        <dbReference type="RuleBase" id="RU000304"/>
    </source>
</evidence>
<dbReference type="Gene3D" id="1.10.510.10">
    <property type="entry name" value="Transferase(Phosphotransferase) domain 1"/>
    <property type="match status" value="1"/>
</dbReference>
<comment type="caution">
    <text evidence="10">The sequence shown here is derived from an EMBL/GenBank/DDBJ whole genome shotgun (WGS) entry which is preliminary data.</text>
</comment>
<dbReference type="InterPro" id="IPR017441">
    <property type="entry name" value="Protein_kinase_ATP_BS"/>
</dbReference>
<keyword evidence="3 6" id="KW-0547">Nucleotide-binding</keyword>
<sequence length="397" mass="44991">MSSKIESVSGRKTAQEHVKTLGYRFVARLGEGTFSKVYLTEYTSPNAVGVEKLACKLIDTAVCSAKFRRKFLPRELAVLLRVRHPHIIRIQAIVKCHSKIFIFMRYAELGDLLTFILAHGAIGESQSRIWGRQVGLALQYLHESGIAHRDLKCENILITTNFNVKLSDFGFARHVMRSHEVELSSTYCGSFDYASPEILKGTPYNPKASDMWAYGVLLYVMLNKSMPFKGRTKAVYELQLARKWQFRSRVRSKLSHQVKSLVTNLLEPNPTIRYTIDETLINDWFMDVPKLRALNPDEFVCLAEARSVTRACSSDVLHVQSKLRQSGSDVITTIKQVEQRDAPQFKSNLSLKTSTILLLQDDSTVNDAPPDDEDRPEPADEPDDPQQQPSPDDTRSL</sequence>
<dbReference type="PANTHER" id="PTHR24346:SF82">
    <property type="entry name" value="KP78A-RELATED"/>
    <property type="match status" value="1"/>
</dbReference>
<dbReference type="Proteomes" id="UP001562425">
    <property type="component" value="Unassembled WGS sequence"/>
</dbReference>
<keyword evidence="1 7" id="KW-0723">Serine/threonine-protein kinase</keyword>
<evidence type="ECO:0000256" key="6">
    <source>
        <dbReference type="PROSITE-ProRule" id="PRU10141"/>
    </source>
</evidence>
<evidence type="ECO:0000313" key="10">
    <source>
        <dbReference type="EMBL" id="KAL1403271.1"/>
    </source>
</evidence>
<evidence type="ECO:0000256" key="2">
    <source>
        <dbReference type="ARBA" id="ARBA00022679"/>
    </source>
</evidence>
<feature type="domain" description="Protein kinase" evidence="9">
    <location>
        <begin position="23"/>
        <end position="285"/>
    </location>
</feature>
<evidence type="ECO:0000256" key="1">
    <source>
        <dbReference type="ARBA" id="ARBA00022527"/>
    </source>
</evidence>
<dbReference type="CDD" id="cd14080">
    <property type="entry name" value="STKc_TSSK-like"/>
    <property type="match status" value="1"/>
</dbReference>
<feature type="region of interest" description="Disordered" evidence="8">
    <location>
        <begin position="360"/>
        <end position="397"/>
    </location>
</feature>
<feature type="binding site" evidence="6">
    <location>
        <position position="56"/>
    </location>
    <ligand>
        <name>ATP</name>
        <dbReference type="ChEBI" id="CHEBI:30616"/>
    </ligand>
</feature>
<reference evidence="10 11" key="1">
    <citation type="submission" date="2024-05" db="EMBL/GenBank/DDBJ databases">
        <title>Culex pipiens pipiens assembly and annotation.</title>
        <authorList>
            <person name="Alout H."/>
            <person name="Durand T."/>
        </authorList>
    </citation>
    <scope>NUCLEOTIDE SEQUENCE [LARGE SCALE GENOMIC DNA]</scope>
    <source>
        <strain evidence="10">HA-2024</strain>
        <tissue evidence="10">Whole body</tissue>
    </source>
</reference>
<dbReference type="PROSITE" id="PS50011">
    <property type="entry name" value="PROTEIN_KINASE_DOM"/>
    <property type="match status" value="1"/>
</dbReference>
<dbReference type="SMART" id="SM00220">
    <property type="entry name" value="S_TKc"/>
    <property type="match status" value="1"/>
</dbReference>
<organism evidence="10 11">
    <name type="scientific">Culex pipiens pipiens</name>
    <name type="common">Northern house mosquito</name>
    <dbReference type="NCBI Taxonomy" id="38569"/>
    <lineage>
        <taxon>Eukaryota</taxon>
        <taxon>Metazoa</taxon>
        <taxon>Ecdysozoa</taxon>
        <taxon>Arthropoda</taxon>
        <taxon>Hexapoda</taxon>
        <taxon>Insecta</taxon>
        <taxon>Pterygota</taxon>
        <taxon>Neoptera</taxon>
        <taxon>Endopterygota</taxon>
        <taxon>Diptera</taxon>
        <taxon>Nematocera</taxon>
        <taxon>Culicoidea</taxon>
        <taxon>Culicidae</taxon>
        <taxon>Culicinae</taxon>
        <taxon>Culicini</taxon>
        <taxon>Culex</taxon>
        <taxon>Culex</taxon>
    </lineage>
</organism>
<dbReference type="InterPro" id="IPR011009">
    <property type="entry name" value="Kinase-like_dom_sf"/>
</dbReference>
<dbReference type="GO" id="GO:0004674">
    <property type="term" value="F:protein serine/threonine kinase activity"/>
    <property type="evidence" value="ECO:0007669"/>
    <property type="project" value="UniProtKB-KW"/>
</dbReference>
<keyword evidence="5 6" id="KW-0067">ATP-binding</keyword>
<gene>
    <name evidence="10" type="ORF">pipiens_005747</name>
</gene>
<proteinExistence type="inferred from homology"/>
<evidence type="ECO:0000256" key="3">
    <source>
        <dbReference type="ARBA" id="ARBA00022741"/>
    </source>
</evidence>
<dbReference type="PROSITE" id="PS00108">
    <property type="entry name" value="PROTEIN_KINASE_ST"/>
    <property type="match status" value="1"/>
</dbReference>
<feature type="compositionally biased region" description="Acidic residues" evidence="8">
    <location>
        <begin position="369"/>
        <end position="384"/>
    </location>
</feature>
<evidence type="ECO:0000256" key="8">
    <source>
        <dbReference type="SAM" id="MobiDB-lite"/>
    </source>
</evidence>
<keyword evidence="11" id="KW-1185">Reference proteome</keyword>
<dbReference type="SUPFAM" id="SSF56112">
    <property type="entry name" value="Protein kinase-like (PK-like)"/>
    <property type="match status" value="1"/>
</dbReference>
<accession>A0ABD1DU42</accession>
<dbReference type="EMBL" id="JBEHCU010001818">
    <property type="protein sequence ID" value="KAL1403271.1"/>
    <property type="molecule type" value="Genomic_DNA"/>
</dbReference>